<proteinExistence type="predicted"/>
<dbReference type="EMBL" id="JABUOH010000041">
    <property type="protein sequence ID" value="NWN45764.1"/>
    <property type="molecule type" value="Genomic_DNA"/>
</dbReference>
<feature type="non-terminal residue" evidence="3">
    <location>
        <position position="108"/>
    </location>
</feature>
<organism evidence="3 4">
    <name type="scientific">Candidatus Phytoplasma pruni</name>
    <dbReference type="NCBI Taxonomy" id="479893"/>
    <lineage>
        <taxon>Bacteria</taxon>
        <taxon>Bacillati</taxon>
        <taxon>Mycoplasmatota</taxon>
        <taxon>Mollicutes</taxon>
        <taxon>Acholeplasmatales</taxon>
        <taxon>Acholeplasmataceae</taxon>
        <taxon>Candidatus Phytoplasma</taxon>
        <taxon>16SrIII (X-disease group)</taxon>
    </lineage>
</organism>
<feature type="compositionally biased region" description="Polar residues" evidence="1">
    <location>
        <begin position="14"/>
        <end position="23"/>
    </location>
</feature>
<evidence type="ECO:0000313" key="4">
    <source>
        <dbReference type="Proteomes" id="UP000568109"/>
    </source>
</evidence>
<reference evidence="3 4" key="1">
    <citation type="submission" date="2020-06" db="EMBL/GenBank/DDBJ databases">
        <title>Draft genome sequence of Candidatus Phytoplasma pruni (X-disease group, subgroup 16SrIII-B) strain ChTDIII from Argentina.</title>
        <authorList>
            <person name="Fernandez F.D."/>
            <person name="Zuebert C."/>
            <person name="Huettel B."/>
            <person name="Kube M."/>
            <person name="Conci L.R."/>
        </authorList>
    </citation>
    <scope>NUCLEOTIDE SEQUENCE [LARGE SCALE GENOMIC DNA]</scope>
    <source>
        <strain evidence="3 4">ChTDIII</strain>
    </source>
</reference>
<comment type="caution">
    <text evidence="3">The sequence shown here is derived from an EMBL/GenBank/DDBJ whole genome shotgun (WGS) entry which is preliminary data.</text>
</comment>
<dbReference type="InterPro" id="IPR021348">
    <property type="entry name" value="DUF2963"/>
</dbReference>
<keyword evidence="4" id="KW-1185">Reference proteome</keyword>
<name>A0A851HHJ7_9MOLU</name>
<dbReference type="Proteomes" id="UP000568109">
    <property type="component" value="Unassembled WGS sequence"/>
</dbReference>
<feature type="region of interest" description="Disordered" evidence="1">
    <location>
        <begin position="1"/>
        <end position="23"/>
    </location>
</feature>
<dbReference type="Pfam" id="PF11178">
    <property type="entry name" value="DUF2963"/>
    <property type="match status" value="1"/>
</dbReference>
<gene>
    <name evidence="3" type="ORF">HR065_01525</name>
</gene>
<accession>A0A851HHJ7</accession>
<protein>
    <recommendedName>
        <fullName evidence="2">DUF2963 domain-containing protein</fullName>
    </recommendedName>
</protein>
<feature type="domain" description="DUF2963" evidence="2">
    <location>
        <begin position="30"/>
        <end position="71"/>
    </location>
</feature>
<evidence type="ECO:0000313" key="3">
    <source>
        <dbReference type="EMBL" id="NWN45764.1"/>
    </source>
</evidence>
<sequence length="108" mass="12984">MTNNHKHHAPAERTTPNNKTTTHIDSLGFKTITEYNANKRKIKETWYRSDGSPYYIKEFNPITKKRTKYTEYKNGTLYYIAYHHPQSDNFTIPTYYWSDNTLNHIKDY</sequence>
<evidence type="ECO:0000259" key="2">
    <source>
        <dbReference type="Pfam" id="PF11178"/>
    </source>
</evidence>
<dbReference type="RefSeq" id="WP_420885487.1">
    <property type="nucleotide sequence ID" value="NZ_JABUOH010000041.1"/>
</dbReference>
<evidence type="ECO:0000256" key="1">
    <source>
        <dbReference type="SAM" id="MobiDB-lite"/>
    </source>
</evidence>
<dbReference type="AlphaFoldDB" id="A0A851HHJ7"/>